<dbReference type="InterPro" id="IPR024371">
    <property type="entry name" value="AcetylCoA_trans_1-like"/>
</dbReference>
<feature type="transmembrane region" description="Helical" evidence="6">
    <location>
        <begin position="424"/>
        <end position="447"/>
    </location>
</feature>
<dbReference type="GO" id="GO:0016020">
    <property type="term" value="C:membrane"/>
    <property type="evidence" value="ECO:0007669"/>
    <property type="project" value="UniProtKB-SubCell"/>
</dbReference>
<dbReference type="PANTHER" id="PTHR12778:SF10">
    <property type="entry name" value="MAJOR FACILITATOR SUPERFAMILY DOMAIN-CONTAINING PROTEIN 3"/>
    <property type="match status" value="1"/>
</dbReference>
<dbReference type="GO" id="GO:0035348">
    <property type="term" value="P:acetyl-CoA transmembrane transport"/>
    <property type="evidence" value="ECO:0007669"/>
    <property type="project" value="InterPro"/>
</dbReference>
<evidence type="ECO:0000256" key="1">
    <source>
        <dbReference type="ARBA" id="ARBA00004141"/>
    </source>
</evidence>
<dbReference type="InterPro" id="IPR036259">
    <property type="entry name" value="MFS_trans_sf"/>
</dbReference>
<dbReference type="EMBL" id="ADBF01000050">
    <property type="protein sequence ID" value="EFE49507.1"/>
    <property type="molecule type" value="Genomic_DNA"/>
</dbReference>
<feature type="transmembrane region" description="Helical" evidence="6">
    <location>
        <begin position="369"/>
        <end position="389"/>
    </location>
</feature>
<evidence type="ECO:0000256" key="6">
    <source>
        <dbReference type="SAM" id="Phobius"/>
    </source>
</evidence>
<feature type="transmembrane region" description="Helical" evidence="6">
    <location>
        <begin position="211"/>
        <end position="228"/>
    </location>
</feature>
<feature type="transmembrane region" description="Helical" evidence="6">
    <location>
        <begin position="104"/>
        <end position="122"/>
    </location>
</feature>
<evidence type="ECO:0000256" key="4">
    <source>
        <dbReference type="ARBA" id="ARBA00022989"/>
    </source>
</evidence>
<feature type="transmembrane region" description="Helical" evidence="6">
    <location>
        <begin position="175"/>
        <end position="191"/>
    </location>
</feature>
<feature type="transmembrane region" description="Helical" evidence="6">
    <location>
        <begin position="249"/>
        <end position="268"/>
    </location>
</feature>
<dbReference type="NCBIfam" id="TIGR00901">
    <property type="entry name" value="2A0125"/>
    <property type="match status" value="1"/>
</dbReference>
<dbReference type="GO" id="GO:0008521">
    <property type="term" value="F:acetyl-CoA transmembrane transporter activity"/>
    <property type="evidence" value="ECO:0007669"/>
    <property type="project" value="InterPro"/>
</dbReference>
<comment type="caution">
    <text evidence="7">The sequence shown here is derived from an EMBL/GenBank/DDBJ whole genome shotgun (WGS) entry which is preliminary data.</text>
</comment>
<dbReference type="Proteomes" id="UP000005536">
    <property type="component" value="Unassembled WGS sequence"/>
</dbReference>
<feature type="transmembrane region" description="Helical" evidence="6">
    <location>
        <begin position="288"/>
        <end position="305"/>
    </location>
</feature>
<evidence type="ECO:0008006" key="9">
    <source>
        <dbReference type="Google" id="ProtNLM"/>
    </source>
</evidence>
<gene>
    <name evidence="7" type="ORF">NEIELOOT_01764</name>
</gene>
<feature type="transmembrane region" description="Helical" evidence="6">
    <location>
        <begin position="128"/>
        <end position="145"/>
    </location>
</feature>
<dbReference type="STRING" id="546263.NELON_01525"/>
<dbReference type="PANTHER" id="PTHR12778">
    <property type="entry name" value="SOLUTE CARRIER FAMILY 33 ACETYL-COA TRANSPORTER -RELATED"/>
    <property type="match status" value="1"/>
</dbReference>
<dbReference type="SUPFAM" id="SSF103473">
    <property type="entry name" value="MFS general substrate transporter"/>
    <property type="match status" value="1"/>
</dbReference>
<evidence type="ECO:0000313" key="7">
    <source>
        <dbReference type="EMBL" id="EFE49507.1"/>
    </source>
</evidence>
<accession>D4DRS1</accession>
<evidence type="ECO:0000256" key="2">
    <source>
        <dbReference type="ARBA" id="ARBA00022448"/>
    </source>
</evidence>
<evidence type="ECO:0000256" key="3">
    <source>
        <dbReference type="ARBA" id="ARBA00022692"/>
    </source>
</evidence>
<keyword evidence="2" id="KW-0813">Transport</keyword>
<protein>
    <recommendedName>
        <fullName evidence="9">MFS transporter</fullName>
    </recommendedName>
</protein>
<feature type="transmembrane region" description="Helical" evidence="6">
    <location>
        <begin position="333"/>
        <end position="357"/>
    </location>
</feature>
<keyword evidence="3 6" id="KW-0812">Transmembrane</keyword>
<comment type="subcellular location">
    <subcellularLocation>
        <location evidence="1">Membrane</location>
        <topology evidence="1">Multi-pass membrane protein</topology>
    </subcellularLocation>
</comment>
<dbReference type="Gene3D" id="1.20.1250.20">
    <property type="entry name" value="MFS general substrate transporter like domains"/>
    <property type="match status" value="1"/>
</dbReference>
<reference evidence="7 8" key="1">
    <citation type="submission" date="2010-02" db="EMBL/GenBank/DDBJ databases">
        <authorList>
            <person name="Weinstock G."/>
            <person name="Sodergren E."/>
            <person name="Clifton S."/>
            <person name="Fulton L."/>
            <person name="Fulton B."/>
            <person name="Courtney L."/>
            <person name="Fronick C."/>
            <person name="Harrison M."/>
            <person name="Strong C."/>
            <person name="Farmer C."/>
            <person name="Delahaunty K."/>
            <person name="Markovic C."/>
            <person name="Hall O."/>
            <person name="Minx P."/>
            <person name="Tomlinson C."/>
            <person name="Mitreva M."/>
            <person name="Nelson J."/>
            <person name="Hou S."/>
            <person name="Wollam A."/>
            <person name="Pepin K.H."/>
            <person name="Johnson M."/>
            <person name="Bhonagiri V."/>
            <person name="Zhang X."/>
            <person name="Suruliraj S."/>
            <person name="Warren W."/>
            <person name="Chinwalla A."/>
            <person name="Mardis E.R."/>
            <person name="Wilson R.K."/>
        </authorList>
    </citation>
    <scope>NUCLEOTIDE SEQUENCE [LARGE SCALE GENOMIC DNA]</scope>
    <source>
        <strain evidence="7 8">ATCC 29315</strain>
    </source>
</reference>
<dbReference type="Pfam" id="PF13000">
    <property type="entry name" value="Acatn"/>
    <property type="match status" value="1"/>
</dbReference>
<dbReference type="AlphaFoldDB" id="D4DRS1"/>
<feature type="transmembrane region" description="Helical" evidence="6">
    <location>
        <begin position="32"/>
        <end position="57"/>
    </location>
</feature>
<evidence type="ECO:0000256" key="5">
    <source>
        <dbReference type="ARBA" id="ARBA00023136"/>
    </source>
</evidence>
<feature type="transmembrane region" description="Helical" evidence="6">
    <location>
        <begin position="491"/>
        <end position="509"/>
    </location>
</feature>
<name>D4DRS1_NEIEG</name>
<dbReference type="InterPro" id="IPR004752">
    <property type="entry name" value="AmpG_permease/AT-1"/>
</dbReference>
<feature type="transmembrane region" description="Helical" evidence="6">
    <location>
        <begin position="69"/>
        <end position="92"/>
    </location>
</feature>
<sequence>MRPSAVRLFEIRNMKQSSSWLHAAAVYTDPRAVVLFSLGFSAGVPIMLIFSSLSLWLSEAGVSRDMVTMFSWAALAYSFKFVWAPLIDSLPLPVLGKLGWRRSWLLLSQAAVASAIVWMAMVDPAQPGALAMMAAAAVLLGFSSATQDVVIDAYRIEAAGDDTAMQSVTSATYNAGYRVGMIVSGAGALYAAETLGSKSGHYVYVAWQQTYLLMAAVMAVGMATVLLMREPEVAARADKRRSLADSLRLIVLFLSSVSAFAAMFSWFGGLFSKQDDALLGLLVEAARLTMSVGAAGLAGAFLVWLKIVPKQLAVDTWVTPVADFFRRYGRSALLLLALIGLYRISDIVAGVISNVFYQEMGFSKNEIAAAVKTFGVVMAVAGGFLGGLLSQRFSLMKMMMAGAVLASATNLLFITLAYRGHDVLFMYLAVGFDNLASGLAGAVFVAFLSSLTNIRFTAVQYAIFSSLMTLLPKTLGGYSGTIVSKIGYPGFFLFTALIGLPVLLLVYWVDKKIYRQAEAV</sequence>
<proteinExistence type="predicted"/>
<feature type="transmembrane region" description="Helical" evidence="6">
    <location>
        <begin position="401"/>
        <end position="418"/>
    </location>
</feature>
<organism evidence="7 8">
    <name type="scientific">Neisseria elongata subsp. glycolytica ATCC 29315</name>
    <dbReference type="NCBI Taxonomy" id="546263"/>
    <lineage>
        <taxon>Bacteria</taxon>
        <taxon>Pseudomonadati</taxon>
        <taxon>Pseudomonadota</taxon>
        <taxon>Betaproteobacteria</taxon>
        <taxon>Neisseriales</taxon>
        <taxon>Neisseriaceae</taxon>
        <taxon>Neisseria</taxon>
    </lineage>
</organism>
<keyword evidence="5 6" id="KW-0472">Membrane</keyword>
<evidence type="ECO:0000313" key="8">
    <source>
        <dbReference type="Proteomes" id="UP000005536"/>
    </source>
</evidence>
<keyword evidence="4 6" id="KW-1133">Transmembrane helix</keyword>